<organism evidence="1">
    <name type="scientific">marine sediment metagenome</name>
    <dbReference type="NCBI Taxonomy" id="412755"/>
    <lineage>
        <taxon>unclassified sequences</taxon>
        <taxon>metagenomes</taxon>
        <taxon>ecological metagenomes</taxon>
    </lineage>
</organism>
<evidence type="ECO:0000313" key="1">
    <source>
        <dbReference type="EMBL" id="GAJ16683.1"/>
    </source>
</evidence>
<comment type="caution">
    <text evidence="1">The sequence shown here is derived from an EMBL/GenBank/DDBJ whole genome shotgun (WGS) entry which is preliminary data.</text>
</comment>
<reference evidence="1" key="1">
    <citation type="journal article" date="2014" name="Front. Microbiol.">
        <title>High frequency of phylogenetically diverse reductive dehalogenase-homologous genes in deep subseafloor sedimentary metagenomes.</title>
        <authorList>
            <person name="Kawai M."/>
            <person name="Futagami T."/>
            <person name="Toyoda A."/>
            <person name="Takaki Y."/>
            <person name="Nishi S."/>
            <person name="Hori S."/>
            <person name="Arai W."/>
            <person name="Tsubouchi T."/>
            <person name="Morono Y."/>
            <person name="Uchiyama I."/>
            <person name="Ito T."/>
            <person name="Fujiyama A."/>
            <person name="Inagaki F."/>
            <person name="Takami H."/>
        </authorList>
    </citation>
    <scope>NUCLEOTIDE SEQUENCE</scope>
    <source>
        <strain evidence="1">Expedition CK06-06</strain>
    </source>
</reference>
<accession>X1UGR0</accession>
<sequence length="97" mass="11540">PEFALSAWKKEIRGWEAADTVEAHLDRAEVIRKNVAAIEDGITIIRRELTETLKLARTREWKIRFPRPYTTMERWIITILSHLITSYLEDLNEVRFM</sequence>
<proteinExistence type="predicted"/>
<name>X1UGR0_9ZZZZ</name>
<gene>
    <name evidence="1" type="ORF">S12H4_60859</name>
</gene>
<feature type="non-terminal residue" evidence="1">
    <location>
        <position position="1"/>
    </location>
</feature>
<protein>
    <submittedName>
        <fullName evidence="1">Uncharacterized protein</fullName>
    </submittedName>
</protein>
<dbReference type="EMBL" id="BARW01040181">
    <property type="protein sequence ID" value="GAJ16683.1"/>
    <property type="molecule type" value="Genomic_DNA"/>
</dbReference>
<dbReference type="AlphaFoldDB" id="X1UGR0"/>